<dbReference type="EMBL" id="HF936418">
    <property type="protein sequence ID" value="CCX16536.1"/>
    <property type="molecule type" value="Genomic_DNA"/>
</dbReference>
<evidence type="ECO:0000313" key="2">
    <source>
        <dbReference type="Proteomes" id="UP000018144"/>
    </source>
</evidence>
<dbReference type="Proteomes" id="UP000018144">
    <property type="component" value="Unassembled WGS sequence"/>
</dbReference>
<evidence type="ECO:0000313" key="1">
    <source>
        <dbReference type="EMBL" id="CCX16536.1"/>
    </source>
</evidence>
<proteinExistence type="predicted"/>
<name>U4LCH2_PYROM</name>
<accession>U4LCH2</accession>
<gene>
    <name evidence="1" type="ORF">PCON_03179</name>
</gene>
<protein>
    <submittedName>
        <fullName evidence="1">Uncharacterized protein</fullName>
    </submittedName>
</protein>
<sequence>MFYPQQALKLKRSIIAPETEFTEGAEAR</sequence>
<dbReference type="AlphaFoldDB" id="U4LCH2"/>
<organism evidence="1 2">
    <name type="scientific">Pyronema omphalodes (strain CBS 100304)</name>
    <name type="common">Pyronema confluens</name>
    <dbReference type="NCBI Taxonomy" id="1076935"/>
    <lineage>
        <taxon>Eukaryota</taxon>
        <taxon>Fungi</taxon>
        <taxon>Dikarya</taxon>
        <taxon>Ascomycota</taxon>
        <taxon>Pezizomycotina</taxon>
        <taxon>Pezizomycetes</taxon>
        <taxon>Pezizales</taxon>
        <taxon>Pyronemataceae</taxon>
        <taxon>Pyronema</taxon>
    </lineage>
</organism>
<keyword evidence="2" id="KW-1185">Reference proteome</keyword>
<reference evidence="1 2" key="1">
    <citation type="journal article" date="2013" name="PLoS Genet.">
        <title>The genome and development-dependent transcriptomes of Pyronema confluens: a window into fungal evolution.</title>
        <authorList>
            <person name="Traeger S."/>
            <person name="Altegoer F."/>
            <person name="Freitag M."/>
            <person name="Gabaldon T."/>
            <person name="Kempken F."/>
            <person name="Kumar A."/>
            <person name="Marcet-Houben M."/>
            <person name="Poggeler S."/>
            <person name="Stajich J.E."/>
            <person name="Nowrousian M."/>
        </authorList>
    </citation>
    <scope>NUCLEOTIDE SEQUENCE [LARGE SCALE GENOMIC DNA]</scope>
    <source>
        <strain evidence="2">CBS 100304</strain>
        <tissue evidence="1">Vegetative mycelium</tissue>
    </source>
</reference>